<keyword evidence="4" id="KW-0418">Kinase</keyword>
<proteinExistence type="predicted"/>
<comment type="subcellular location">
    <subcellularLocation>
        <location evidence="1">Cytoplasm</location>
    </subcellularLocation>
</comment>
<dbReference type="EMBL" id="QQAH01000006">
    <property type="protein sequence ID" value="RDD82182.1"/>
    <property type="molecule type" value="Genomic_DNA"/>
</dbReference>
<evidence type="ECO:0000256" key="6">
    <source>
        <dbReference type="ARBA" id="ARBA00037368"/>
    </source>
</evidence>
<evidence type="ECO:0000256" key="1">
    <source>
        <dbReference type="ARBA" id="ARBA00004496"/>
    </source>
</evidence>
<reference evidence="10 11" key="1">
    <citation type="submission" date="2018-07" db="EMBL/GenBank/DDBJ databases">
        <title>Dyella tabacisoli L4-6T, whole genome shotgun sequence.</title>
        <authorList>
            <person name="Zhou X.-K."/>
            <person name="Li W.-J."/>
            <person name="Duan Y.-Q."/>
        </authorList>
    </citation>
    <scope>NUCLEOTIDE SEQUENCE [LARGE SCALE GENOMIC DNA]</scope>
    <source>
        <strain evidence="10 11">L4-6</strain>
    </source>
</reference>
<evidence type="ECO:0000256" key="8">
    <source>
        <dbReference type="ARBA" id="ARBA00040505"/>
    </source>
</evidence>
<dbReference type="InterPro" id="IPR002575">
    <property type="entry name" value="Aminoglycoside_PTrfase"/>
</dbReference>
<protein>
    <recommendedName>
        <fullName evidence="8">Hydroxylysine kinase</fullName>
        <ecNumber evidence="7">2.7.1.81</ecNumber>
    </recommendedName>
</protein>
<dbReference type="PANTHER" id="PTHR21064">
    <property type="entry name" value="AMINOGLYCOSIDE PHOSPHOTRANSFERASE DOMAIN-CONTAINING PROTEIN-RELATED"/>
    <property type="match status" value="1"/>
</dbReference>
<dbReference type="SUPFAM" id="SSF56112">
    <property type="entry name" value="Protein kinase-like (PK-like)"/>
    <property type="match status" value="1"/>
</dbReference>
<organism evidence="10 11">
    <name type="scientific">Dyella tabacisoli</name>
    <dbReference type="NCBI Taxonomy" id="2282381"/>
    <lineage>
        <taxon>Bacteria</taxon>
        <taxon>Pseudomonadati</taxon>
        <taxon>Pseudomonadota</taxon>
        <taxon>Gammaproteobacteria</taxon>
        <taxon>Lysobacterales</taxon>
        <taxon>Rhodanobacteraceae</taxon>
        <taxon>Dyella</taxon>
    </lineage>
</organism>
<evidence type="ECO:0000313" key="10">
    <source>
        <dbReference type="EMBL" id="RDD82182.1"/>
    </source>
</evidence>
<dbReference type="GO" id="GO:0047992">
    <property type="term" value="F:hydroxylysine kinase activity"/>
    <property type="evidence" value="ECO:0007669"/>
    <property type="project" value="UniProtKB-EC"/>
</dbReference>
<dbReference type="GO" id="GO:0005737">
    <property type="term" value="C:cytoplasm"/>
    <property type="evidence" value="ECO:0007669"/>
    <property type="project" value="UniProtKB-SubCell"/>
</dbReference>
<comment type="catalytic activity">
    <reaction evidence="5">
        <text>(5R)-5-hydroxy-L-lysine + GTP = (5R)-5-phosphooxy-L-lysine + GDP + H(+)</text>
        <dbReference type="Rhea" id="RHEA:19049"/>
        <dbReference type="ChEBI" id="CHEBI:15378"/>
        <dbReference type="ChEBI" id="CHEBI:37565"/>
        <dbReference type="ChEBI" id="CHEBI:57882"/>
        <dbReference type="ChEBI" id="CHEBI:58189"/>
        <dbReference type="ChEBI" id="CHEBI:58357"/>
        <dbReference type="EC" id="2.7.1.81"/>
    </reaction>
</comment>
<feature type="domain" description="Aminoglycoside phosphotransferase" evidence="9">
    <location>
        <begin position="23"/>
        <end position="267"/>
    </location>
</feature>
<dbReference type="PANTHER" id="PTHR21064:SF1">
    <property type="entry name" value="HYDROXYLYSINE KINASE"/>
    <property type="match status" value="1"/>
</dbReference>
<dbReference type="Pfam" id="PF01636">
    <property type="entry name" value="APH"/>
    <property type="match status" value="1"/>
</dbReference>
<evidence type="ECO:0000256" key="4">
    <source>
        <dbReference type="ARBA" id="ARBA00022777"/>
    </source>
</evidence>
<keyword evidence="11" id="KW-1185">Reference proteome</keyword>
<evidence type="ECO:0000256" key="5">
    <source>
        <dbReference type="ARBA" id="ARBA00036820"/>
    </source>
</evidence>
<dbReference type="OrthoDB" id="156345at2"/>
<comment type="caution">
    <text evidence="10">The sequence shown here is derived from an EMBL/GenBank/DDBJ whole genome shotgun (WGS) entry which is preliminary data.</text>
</comment>
<dbReference type="EC" id="2.7.1.81" evidence="7"/>
<comment type="function">
    <text evidence="6">Catalyzes the GTP-dependent phosphorylation of 5-hydroxy-L-lysine.</text>
</comment>
<gene>
    <name evidence="10" type="ORF">DVJ77_07070</name>
</gene>
<dbReference type="AlphaFoldDB" id="A0A369UN39"/>
<keyword evidence="2" id="KW-0963">Cytoplasm</keyword>
<evidence type="ECO:0000313" key="11">
    <source>
        <dbReference type="Proteomes" id="UP000253782"/>
    </source>
</evidence>
<evidence type="ECO:0000256" key="2">
    <source>
        <dbReference type="ARBA" id="ARBA00022490"/>
    </source>
</evidence>
<keyword evidence="3" id="KW-0808">Transferase</keyword>
<evidence type="ECO:0000256" key="7">
    <source>
        <dbReference type="ARBA" id="ARBA00038873"/>
    </source>
</evidence>
<evidence type="ECO:0000259" key="9">
    <source>
        <dbReference type="Pfam" id="PF01636"/>
    </source>
</evidence>
<dbReference type="Gene3D" id="3.90.1200.10">
    <property type="match status" value="1"/>
</dbReference>
<dbReference type="InterPro" id="IPR011009">
    <property type="entry name" value="Kinase-like_dom_sf"/>
</dbReference>
<sequence length="340" mass="37696">MSALTPDAALVLAQTHWRIHGDISALPSYADQNFRIRTDHGEYVLKVAHPSWTRMDLELENQAMMTLAEREPALQWPRVQLAVNGEHLLTLPMAGQACQVRMLSFVPGATYADAIGALSSVQRKALQESLGGAVGTLTRGLRNFHHPAAERRHDWNLMRLPALLGEISHIGDADLRATVQAQVTAFCAQLPQWRAQLPITVLHNDANDLNVIVAADGHGEQRVRAVIDFGDMCTSFRLADLAIACTYAMQHEADPVACARAIIRGYLAHCPLLRIELEQLPTFILARLCHSVLMATRAHREQPDNPFVLVSQQGVRVLLRQLAEIDRDAIVGPFLEPRHD</sequence>
<dbReference type="InterPro" id="IPR050249">
    <property type="entry name" value="Pseudomonas-type_ThrB"/>
</dbReference>
<dbReference type="Proteomes" id="UP000253782">
    <property type="component" value="Unassembled WGS sequence"/>
</dbReference>
<evidence type="ECO:0000256" key="3">
    <source>
        <dbReference type="ARBA" id="ARBA00022679"/>
    </source>
</evidence>
<dbReference type="RefSeq" id="WP_114844802.1">
    <property type="nucleotide sequence ID" value="NZ_JBHSPE010000008.1"/>
</dbReference>
<name>A0A369UN39_9GAMM</name>
<accession>A0A369UN39</accession>